<dbReference type="AlphaFoldDB" id="V4CRW8"/>
<name>V4CRW8_LOTGI</name>
<dbReference type="GO" id="GO:0005886">
    <property type="term" value="C:plasma membrane"/>
    <property type="evidence" value="ECO:0007669"/>
    <property type="project" value="TreeGrafter"/>
</dbReference>
<dbReference type="OMA" id="HAACQSK"/>
<keyword evidence="4 5" id="KW-0472">Membrane</keyword>
<feature type="transmembrane region" description="Helical" evidence="5">
    <location>
        <begin position="504"/>
        <end position="525"/>
    </location>
</feature>
<evidence type="ECO:0000259" key="8">
    <source>
        <dbReference type="Pfam" id="PF25508"/>
    </source>
</evidence>
<dbReference type="GO" id="GO:0051262">
    <property type="term" value="P:protein tetramerization"/>
    <property type="evidence" value="ECO:0007669"/>
    <property type="project" value="InterPro"/>
</dbReference>
<dbReference type="CTD" id="20229589"/>
<dbReference type="Proteomes" id="UP000030746">
    <property type="component" value="Unassembled WGS sequence"/>
</dbReference>
<evidence type="ECO:0000259" key="7">
    <source>
        <dbReference type="Pfam" id="PF16519"/>
    </source>
</evidence>
<dbReference type="PANTHER" id="PTHR13800">
    <property type="entry name" value="TRANSIENT RECEPTOR POTENTIAL CATION CHANNEL, SUBFAMILY M, MEMBER 6"/>
    <property type="match status" value="1"/>
</dbReference>
<dbReference type="KEGG" id="lgi:LOTGIDRAFT_102258"/>
<evidence type="ECO:0000259" key="6">
    <source>
        <dbReference type="Pfam" id="PF00520"/>
    </source>
</evidence>
<organism evidence="9 10">
    <name type="scientific">Lottia gigantea</name>
    <name type="common">Giant owl limpet</name>
    <dbReference type="NCBI Taxonomy" id="225164"/>
    <lineage>
        <taxon>Eukaryota</taxon>
        <taxon>Metazoa</taxon>
        <taxon>Spiralia</taxon>
        <taxon>Lophotrochozoa</taxon>
        <taxon>Mollusca</taxon>
        <taxon>Gastropoda</taxon>
        <taxon>Patellogastropoda</taxon>
        <taxon>Lottioidea</taxon>
        <taxon>Lottiidae</taxon>
        <taxon>Lottia</taxon>
    </lineage>
</organism>
<evidence type="ECO:0000256" key="3">
    <source>
        <dbReference type="ARBA" id="ARBA00022989"/>
    </source>
</evidence>
<dbReference type="GO" id="GO:0005261">
    <property type="term" value="F:monoatomic cation channel activity"/>
    <property type="evidence" value="ECO:0007669"/>
    <property type="project" value="TreeGrafter"/>
</dbReference>
<comment type="subcellular location">
    <subcellularLocation>
        <location evidence="1">Membrane</location>
        <topology evidence="1">Multi-pass membrane protein</topology>
    </subcellularLocation>
</comment>
<proteinExistence type="predicted"/>
<dbReference type="InterPro" id="IPR050927">
    <property type="entry name" value="TRPM"/>
</dbReference>
<protein>
    <recommendedName>
        <fullName evidence="11">Ion transport domain-containing protein</fullName>
    </recommendedName>
</protein>
<keyword evidence="10" id="KW-1185">Reference proteome</keyword>
<gene>
    <name evidence="9" type="ORF">LOTGIDRAFT_102258</name>
</gene>
<evidence type="ECO:0008006" key="11">
    <source>
        <dbReference type="Google" id="ProtNLM"/>
    </source>
</evidence>
<evidence type="ECO:0000256" key="1">
    <source>
        <dbReference type="ARBA" id="ARBA00004141"/>
    </source>
</evidence>
<feature type="transmembrane region" description="Helical" evidence="5">
    <location>
        <begin position="465"/>
        <end position="483"/>
    </location>
</feature>
<dbReference type="Gene3D" id="1.20.5.1010">
    <property type="entry name" value="TRPM, tetramerisation domain"/>
    <property type="match status" value="1"/>
</dbReference>
<dbReference type="Pfam" id="PF16519">
    <property type="entry name" value="TRPM_tetra"/>
    <property type="match status" value="1"/>
</dbReference>
<evidence type="ECO:0000256" key="5">
    <source>
        <dbReference type="SAM" id="Phobius"/>
    </source>
</evidence>
<dbReference type="InterPro" id="IPR057366">
    <property type="entry name" value="TRPM-like"/>
</dbReference>
<dbReference type="HOGENOM" id="CLU_001390_3_0_1"/>
<accession>V4CRW8</accession>
<feature type="domain" description="TRPM-like" evidence="8">
    <location>
        <begin position="1"/>
        <end position="248"/>
    </location>
</feature>
<feature type="domain" description="TRPM tetramerisation" evidence="7">
    <location>
        <begin position="701"/>
        <end position="745"/>
    </location>
</feature>
<feature type="domain" description="Ion transport" evidence="6">
    <location>
        <begin position="376"/>
        <end position="605"/>
    </location>
</feature>
<reference evidence="9 10" key="1">
    <citation type="journal article" date="2013" name="Nature">
        <title>Insights into bilaterian evolution from three spiralian genomes.</title>
        <authorList>
            <person name="Simakov O."/>
            <person name="Marletaz F."/>
            <person name="Cho S.J."/>
            <person name="Edsinger-Gonzales E."/>
            <person name="Havlak P."/>
            <person name="Hellsten U."/>
            <person name="Kuo D.H."/>
            <person name="Larsson T."/>
            <person name="Lv J."/>
            <person name="Arendt D."/>
            <person name="Savage R."/>
            <person name="Osoegawa K."/>
            <person name="de Jong P."/>
            <person name="Grimwood J."/>
            <person name="Chapman J.A."/>
            <person name="Shapiro H."/>
            <person name="Aerts A."/>
            <person name="Otillar R.P."/>
            <person name="Terry A.Y."/>
            <person name="Boore J.L."/>
            <person name="Grigoriev I.V."/>
            <person name="Lindberg D.R."/>
            <person name="Seaver E.C."/>
            <person name="Weisblat D.A."/>
            <person name="Putnam N.H."/>
            <person name="Rokhsar D.S."/>
        </authorList>
    </citation>
    <scope>NUCLEOTIDE SEQUENCE [LARGE SCALE GENOMIC DNA]</scope>
</reference>
<dbReference type="InterPro" id="IPR037162">
    <property type="entry name" value="TRPM_tetra_sf"/>
</dbReference>
<feature type="transmembrane region" description="Helical" evidence="5">
    <location>
        <begin position="441"/>
        <end position="459"/>
    </location>
</feature>
<feature type="transmembrane region" description="Helical" evidence="5">
    <location>
        <begin position="379"/>
        <end position="400"/>
    </location>
</feature>
<sequence>MMDALINDRVDFVKLLLENGVSMHTFLTIPRLEELYNTRQGPSNTLRYLFRDICKVRLHFKQHQHSNYRVTLPDVGVVVQHLMGGAFRSSYCRKRFRQKYYALKNNVTSLGNVVTSIPHLVNTKMVEDLFPYPFHDLMIWAVLMKRQKMALFMWQHGEEAMAKALLACRLYKAMAHEADQDDLEIELTAEFRRYAKDFQTLALELLEHCYKIDDDYTQQLLTYELKNFSEQTSLSLAMVANHREFIAHTCCQVLLNDLWIGGLRMRKNTTFKVIMGIFIPPSIGLLEFKSKEELQLMPQTMEEHLEDLEDADSTVDHMYASFEEEQVIEVATKENGAVPHDTSIISHLPFRKKKSPLRMGKKIYEFYNAPVTKFCAHTIAYLTFLVLFGYTVLSQIHTGLKWQEIYVMSHIFTLAIEKIRQIIASEPVKISMKIRVFWERLWNIWDTIAILLFSVGVVFRNFESLLQAAHIIYTVDIVFWLVRILEILSVNKYLGPYVKIIGKLIVDMAYFLVILFIVVTSFGIVRQAVHFQAEPVDWHYTLRNIWFYPYWMIYGELFADEIDPCDEPDKCVYAAWVAPALMFLFLLVANILMVNLLIARFNATFIRNNAISREIWKFQRYTLIIEYEMRPILPPPLIIFNHMYLAVKYLRRRCKGKREYFDNGLKLFLSHEDTEKLHDFEEECVEDYYREKELKFQASSEERIRLISERSENMALKVDDMNQKENTIKLSLQTVDYRLTKLEEI</sequence>
<dbReference type="Pfam" id="PF25508">
    <property type="entry name" value="TRPM2"/>
    <property type="match status" value="1"/>
</dbReference>
<evidence type="ECO:0000313" key="10">
    <source>
        <dbReference type="Proteomes" id="UP000030746"/>
    </source>
</evidence>
<dbReference type="OrthoDB" id="301415at2759"/>
<dbReference type="STRING" id="225164.V4CRW8"/>
<dbReference type="Pfam" id="PF00520">
    <property type="entry name" value="Ion_trans"/>
    <property type="match status" value="1"/>
</dbReference>
<feature type="transmembrane region" description="Helical" evidence="5">
    <location>
        <begin position="573"/>
        <end position="598"/>
    </location>
</feature>
<dbReference type="RefSeq" id="XP_009043815.1">
    <property type="nucleotide sequence ID" value="XM_009045567.1"/>
</dbReference>
<evidence type="ECO:0000313" key="9">
    <source>
        <dbReference type="EMBL" id="ESP05270.1"/>
    </source>
</evidence>
<evidence type="ECO:0000256" key="2">
    <source>
        <dbReference type="ARBA" id="ARBA00022692"/>
    </source>
</evidence>
<dbReference type="GeneID" id="20229589"/>
<keyword evidence="3 5" id="KW-1133">Transmembrane helix</keyword>
<dbReference type="InterPro" id="IPR032415">
    <property type="entry name" value="TRPM_tetra"/>
</dbReference>
<dbReference type="InterPro" id="IPR005821">
    <property type="entry name" value="Ion_trans_dom"/>
</dbReference>
<dbReference type="GO" id="GO:0030001">
    <property type="term" value="P:metal ion transport"/>
    <property type="evidence" value="ECO:0007669"/>
    <property type="project" value="TreeGrafter"/>
</dbReference>
<keyword evidence="2 5" id="KW-0812">Transmembrane</keyword>
<dbReference type="EMBL" id="KB199650">
    <property type="protein sequence ID" value="ESP05270.1"/>
    <property type="molecule type" value="Genomic_DNA"/>
</dbReference>
<evidence type="ECO:0000256" key="4">
    <source>
        <dbReference type="ARBA" id="ARBA00023136"/>
    </source>
</evidence>
<feature type="non-terminal residue" evidence="9">
    <location>
        <position position="745"/>
    </location>
</feature>
<dbReference type="PANTHER" id="PTHR13800:SF1">
    <property type="entry name" value="TRANSIENT RECEPTOR POTENTIAL CATION CHANNEL TRPM"/>
    <property type="match status" value="1"/>
</dbReference>